<reference evidence="2 3" key="1">
    <citation type="submission" date="2018-02" db="EMBL/GenBank/DDBJ databases">
        <title>The genomes of Aspergillus section Nigri reveals drivers in fungal speciation.</title>
        <authorList>
            <consortium name="DOE Joint Genome Institute"/>
            <person name="Vesth T.C."/>
            <person name="Nybo J."/>
            <person name="Theobald S."/>
            <person name="Brandl J."/>
            <person name="Frisvad J.C."/>
            <person name="Nielsen K.F."/>
            <person name="Lyhne E.K."/>
            <person name="Kogle M.E."/>
            <person name="Kuo A."/>
            <person name="Riley R."/>
            <person name="Clum A."/>
            <person name="Nolan M."/>
            <person name="Lipzen A."/>
            <person name="Salamov A."/>
            <person name="Henrissat B."/>
            <person name="Wiebenga A."/>
            <person name="De vries R.P."/>
            <person name="Grigoriev I.V."/>
            <person name="Mortensen U.H."/>
            <person name="Andersen M.R."/>
            <person name="Baker S.E."/>
        </authorList>
    </citation>
    <scope>NUCLEOTIDE SEQUENCE [LARGE SCALE GENOMIC DNA]</scope>
    <source>
        <strain evidence="2 3">CBS 101889</strain>
    </source>
</reference>
<name>A0A395HMA6_ASPHC</name>
<dbReference type="OrthoDB" id="1405595at2759"/>
<organism evidence="2 3">
    <name type="scientific">Aspergillus homomorphus (strain CBS 101889)</name>
    <dbReference type="NCBI Taxonomy" id="1450537"/>
    <lineage>
        <taxon>Eukaryota</taxon>
        <taxon>Fungi</taxon>
        <taxon>Dikarya</taxon>
        <taxon>Ascomycota</taxon>
        <taxon>Pezizomycotina</taxon>
        <taxon>Eurotiomycetes</taxon>
        <taxon>Eurotiomycetidae</taxon>
        <taxon>Eurotiales</taxon>
        <taxon>Aspergillaceae</taxon>
        <taxon>Aspergillus</taxon>
        <taxon>Aspergillus subgen. Circumdati</taxon>
    </lineage>
</organism>
<protein>
    <submittedName>
        <fullName evidence="2">Uncharacterized protein</fullName>
    </submittedName>
</protein>
<evidence type="ECO:0000313" key="3">
    <source>
        <dbReference type="Proteomes" id="UP000248961"/>
    </source>
</evidence>
<keyword evidence="3" id="KW-1185">Reference proteome</keyword>
<dbReference type="VEuPathDB" id="FungiDB:BO97DRAFT_417426"/>
<proteinExistence type="predicted"/>
<dbReference type="AlphaFoldDB" id="A0A395HMA6"/>
<sequence length="180" mass="19885">MPRACLRLFDHTGAHTSRHRRWVEEHGSSRDKISGVGSITTDQGRTRPLDESISAMKSLKAWVVQMLNESRISACLGGTNPRKRLTTSNRDYLLSSNYQGRLHKKHASFLWRLLRQSSARSAVLCAGMKHAFSDCSVQLSPLASVVADSVRMVNCRASLLRDGDADEGESIGWGCNAENA</sequence>
<feature type="region of interest" description="Disordered" evidence="1">
    <location>
        <begin position="20"/>
        <end position="47"/>
    </location>
</feature>
<dbReference type="RefSeq" id="XP_025547910.1">
    <property type="nucleotide sequence ID" value="XM_025696484.1"/>
</dbReference>
<accession>A0A395HMA6</accession>
<evidence type="ECO:0000313" key="2">
    <source>
        <dbReference type="EMBL" id="RAL08756.1"/>
    </source>
</evidence>
<dbReference type="GeneID" id="37200773"/>
<dbReference type="EMBL" id="KZ824310">
    <property type="protein sequence ID" value="RAL08756.1"/>
    <property type="molecule type" value="Genomic_DNA"/>
</dbReference>
<evidence type="ECO:0000256" key="1">
    <source>
        <dbReference type="SAM" id="MobiDB-lite"/>
    </source>
</evidence>
<gene>
    <name evidence="2" type="ORF">BO97DRAFT_417426</name>
</gene>
<feature type="compositionally biased region" description="Basic and acidic residues" evidence="1">
    <location>
        <begin position="22"/>
        <end position="33"/>
    </location>
</feature>
<dbReference type="Proteomes" id="UP000248961">
    <property type="component" value="Unassembled WGS sequence"/>
</dbReference>